<feature type="domain" description="Rubredoxin-like" evidence="5">
    <location>
        <begin position="179"/>
        <end position="230"/>
    </location>
</feature>
<gene>
    <name evidence="6" type="ORF">DRP44_02170</name>
</gene>
<comment type="caution">
    <text evidence="6">The sequence shown here is derived from an EMBL/GenBank/DDBJ whole genome shotgun (WGS) entry which is preliminary data.</text>
</comment>
<name>A0A660SC67_UNCT6</name>
<dbReference type="InterPro" id="IPR024935">
    <property type="entry name" value="Rubredoxin_dom"/>
</dbReference>
<dbReference type="SUPFAM" id="SSF57802">
    <property type="entry name" value="Rubredoxin-like"/>
    <property type="match status" value="1"/>
</dbReference>
<dbReference type="GO" id="GO:0009055">
    <property type="term" value="F:electron transfer activity"/>
    <property type="evidence" value="ECO:0007669"/>
    <property type="project" value="TreeGrafter"/>
</dbReference>
<accession>A0A660SC67</accession>
<evidence type="ECO:0000313" key="7">
    <source>
        <dbReference type="Proteomes" id="UP000282321"/>
    </source>
</evidence>
<sequence>MNNLILHKVSYGLYMISSIDGDKINGQIANTVFQVTSEPARIAIAINKKNLTHDFIESSKVFTVSILTKEADMKLIGNFGFKSGREIDKFKDYDFKTGENGAPILIDKTNGYIECKLVKEMDLGSHSLFTGLVTEGDVFNDKETLTYDYYHNVIKGKSPRTAPTFIEEKKKAVKGGSTMAKYRCTICGYIYDPDKGDAENSIPAGTPFEKLPDDWICPVCGVGKEQFEKID</sequence>
<dbReference type="AlphaFoldDB" id="A0A660SC67"/>
<evidence type="ECO:0000256" key="2">
    <source>
        <dbReference type="ARBA" id="ARBA00022723"/>
    </source>
</evidence>
<dbReference type="InterPro" id="IPR050526">
    <property type="entry name" value="Rubredoxin_ET"/>
</dbReference>
<dbReference type="GO" id="GO:0010181">
    <property type="term" value="F:FMN binding"/>
    <property type="evidence" value="ECO:0007669"/>
    <property type="project" value="InterPro"/>
</dbReference>
<dbReference type="InterPro" id="IPR024934">
    <property type="entry name" value="Rubredoxin-like_dom"/>
</dbReference>
<evidence type="ECO:0000256" key="4">
    <source>
        <dbReference type="ARBA" id="ARBA00023004"/>
    </source>
</evidence>
<keyword evidence="4" id="KW-0408">Iron</keyword>
<evidence type="ECO:0000256" key="3">
    <source>
        <dbReference type="ARBA" id="ARBA00022982"/>
    </source>
</evidence>
<dbReference type="PROSITE" id="PS50903">
    <property type="entry name" value="RUBREDOXIN_LIKE"/>
    <property type="match status" value="1"/>
</dbReference>
<evidence type="ECO:0000256" key="1">
    <source>
        <dbReference type="ARBA" id="ARBA00022448"/>
    </source>
</evidence>
<dbReference type="FunFam" id="2.20.28.10:FF:000001">
    <property type="entry name" value="Rubredoxin"/>
    <property type="match status" value="1"/>
</dbReference>
<dbReference type="SMART" id="SM00903">
    <property type="entry name" value="Flavin_Reduct"/>
    <property type="match status" value="1"/>
</dbReference>
<dbReference type="InterPro" id="IPR018527">
    <property type="entry name" value="Rubredoxin_Fe_BS"/>
</dbReference>
<dbReference type="Gene3D" id="2.30.110.10">
    <property type="entry name" value="Electron Transport, Fmn-binding Protein, Chain A"/>
    <property type="match status" value="1"/>
</dbReference>
<dbReference type="Pfam" id="PF01613">
    <property type="entry name" value="Flavin_Reduct"/>
    <property type="match status" value="1"/>
</dbReference>
<protein>
    <submittedName>
        <fullName evidence="6">High molecular weight rubredoxin</fullName>
    </submittedName>
</protein>
<dbReference type="InterPro" id="IPR002563">
    <property type="entry name" value="Flavin_Rdtase-like_dom"/>
</dbReference>
<dbReference type="GO" id="GO:0043448">
    <property type="term" value="P:alkane catabolic process"/>
    <property type="evidence" value="ECO:0007669"/>
    <property type="project" value="TreeGrafter"/>
</dbReference>
<dbReference type="GO" id="GO:0016646">
    <property type="term" value="F:oxidoreductase activity, acting on the CH-NH group of donors, NAD or NADP as acceptor"/>
    <property type="evidence" value="ECO:0007669"/>
    <property type="project" value="UniProtKB-ARBA"/>
</dbReference>
<evidence type="ECO:0000259" key="5">
    <source>
        <dbReference type="PROSITE" id="PS50903"/>
    </source>
</evidence>
<dbReference type="InterPro" id="IPR012349">
    <property type="entry name" value="Split_barrel_FMN-bd"/>
</dbReference>
<dbReference type="PANTHER" id="PTHR47627">
    <property type="entry name" value="RUBREDOXIN"/>
    <property type="match status" value="1"/>
</dbReference>
<dbReference type="PANTHER" id="PTHR47627:SF1">
    <property type="entry name" value="RUBREDOXIN-1-RELATED"/>
    <property type="match status" value="1"/>
</dbReference>
<dbReference type="PRINTS" id="PR00163">
    <property type="entry name" value="RUBREDOXIN"/>
</dbReference>
<reference evidence="6 7" key="1">
    <citation type="submission" date="2018-06" db="EMBL/GenBank/DDBJ databases">
        <title>Extensive metabolic versatility and redundancy in microbially diverse, dynamic hydrothermal sediments.</title>
        <authorList>
            <person name="Dombrowski N."/>
            <person name="Teske A."/>
            <person name="Baker B.J."/>
        </authorList>
    </citation>
    <scope>NUCLEOTIDE SEQUENCE [LARGE SCALE GENOMIC DNA]</scope>
    <source>
        <strain evidence="6">B35_G9</strain>
    </source>
</reference>
<dbReference type="EMBL" id="QNBC01000017">
    <property type="protein sequence ID" value="RKX67571.1"/>
    <property type="molecule type" value="Genomic_DNA"/>
</dbReference>
<keyword evidence="3" id="KW-0249">Electron transport</keyword>
<keyword evidence="2" id="KW-0479">Metal-binding</keyword>
<dbReference type="NCBIfam" id="NF045768">
    <property type="entry name" value="RubredRD"/>
    <property type="match status" value="1"/>
</dbReference>
<proteinExistence type="predicted"/>
<evidence type="ECO:0000313" key="6">
    <source>
        <dbReference type="EMBL" id="RKX67571.1"/>
    </source>
</evidence>
<dbReference type="SUPFAM" id="SSF50475">
    <property type="entry name" value="FMN-binding split barrel"/>
    <property type="match status" value="1"/>
</dbReference>
<dbReference type="Pfam" id="PF00301">
    <property type="entry name" value="Rubredoxin"/>
    <property type="match status" value="1"/>
</dbReference>
<dbReference type="Proteomes" id="UP000282321">
    <property type="component" value="Unassembled WGS sequence"/>
</dbReference>
<dbReference type="Gene3D" id="2.20.28.10">
    <property type="match status" value="1"/>
</dbReference>
<dbReference type="CDD" id="cd00730">
    <property type="entry name" value="rubredoxin"/>
    <property type="match status" value="1"/>
</dbReference>
<organism evidence="6 7">
    <name type="scientific">candidate division TA06 bacterium</name>
    <dbReference type="NCBI Taxonomy" id="2250710"/>
    <lineage>
        <taxon>Bacteria</taxon>
        <taxon>Bacteria division TA06</taxon>
    </lineage>
</organism>
<dbReference type="GO" id="GO:0005506">
    <property type="term" value="F:iron ion binding"/>
    <property type="evidence" value="ECO:0007669"/>
    <property type="project" value="InterPro"/>
</dbReference>
<keyword evidence="1" id="KW-0813">Transport</keyword>
<dbReference type="PROSITE" id="PS00202">
    <property type="entry name" value="RUBREDOXIN"/>
    <property type="match status" value="1"/>
</dbReference>